<feature type="compositionally biased region" description="Polar residues" evidence="1">
    <location>
        <begin position="157"/>
        <end position="166"/>
    </location>
</feature>
<feature type="compositionally biased region" description="Basic and acidic residues" evidence="1">
    <location>
        <begin position="167"/>
        <end position="184"/>
    </location>
</feature>
<dbReference type="AlphaFoldDB" id="A0ABD2HUQ6"/>
<accession>A0ABD2HUQ6</accession>
<dbReference type="Proteomes" id="UP001620626">
    <property type="component" value="Unassembled WGS sequence"/>
</dbReference>
<keyword evidence="3" id="KW-1185">Reference proteome</keyword>
<proteinExistence type="predicted"/>
<name>A0ABD2HUQ6_9BILA</name>
<comment type="caution">
    <text evidence="2">The sequence shown here is derived from an EMBL/GenBank/DDBJ whole genome shotgun (WGS) entry which is preliminary data.</text>
</comment>
<dbReference type="EMBL" id="JBICBT010001408">
    <property type="protein sequence ID" value="KAL3068445.1"/>
    <property type="molecule type" value="Genomic_DNA"/>
</dbReference>
<protein>
    <submittedName>
        <fullName evidence="2">Uncharacterized protein</fullName>
    </submittedName>
</protein>
<sequence length="228" mass="25255">MTSSLADLDAEWATYKTEFETAEAEHVAYNERQRENVNKLKQNLALFSVKIDRRLEKGELSDDDKRGLEALNTQAEQMHINLSHLWREEAVERLKTLYANARRSSSWESVKTTASLARGFRDPCLDQFLAALEDTLGTGRPATYIFEESSEFVGTGLTHTKGGSETSRTHTVEKKSAGPAERRSTPGGTSRTQTVSGKSSVTTESSTSHFSLPPLFGKKNKGVKGKPK</sequence>
<evidence type="ECO:0000313" key="3">
    <source>
        <dbReference type="Proteomes" id="UP001620626"/>
    </source>
</evidence>
<gene>
    <name evidence="2" type="ORF">niasHT_030736</name>
</gene>
<evidence type="ECO:0000313" key="2">
    <source>
        <dbReference type="EMBL" id="KAL3068445.1"/>
    </source>
</evidence>
<reference evidence="2 3" key="1">
    <citation type="submission" date="2024-10" db="EMBL/GenBank/DDBJ databases">
        <authorList>
            <person name="Kim D."/>
        </authorList>
    </citation>
    <scope>NUCLEOTIDE SEQUENCE [LARGE SCALE GENOMIC DNA]</scope>
    <source>
        <strain evidence="2">BH-2024</strain>
    </source>
</reference>
<feature type="compositionally biased region" description="Basic residues" evidence="1">
    <location>
        <begin position="218"/>
        <end position="228"/>
    </location>
</feature>
<feature type="region of interest" description="Disordered" evidence="1">
    <location>
        <begin position="155"/>
        <end position="228"/>
    </location>
</feature>
<evidence type="ECO:0000256" key="1">
    <source>
        <dbReference type="SAM" id="MobiDB-lite"/>
    </source>
</evidence>
<organism evidence="2 3">
    <name type="scientific">Heterodera trifolii</name>
    <dbReference type="NCBI Taxonomy" id="157864"/>
    <lineage>
        <taxon>Eukaryota</taxon>
        <taxon>Metazoa</taxon>
        <taxon>Ecdysozoa</taxon>
        <taxon>Nematoda</taxon>
        <taxon>Chromadorea</taxon>
        <taxon>Rhabditida</taxon>
        <taxon>Tylenchina</taxon>
        <taxon>Tylenchomorpha</taxon>
        <taxon>Tylenchoidea</taxon>
        <taxon>Heteroderidae</taxon>
        <taxon>Heteroderinae</taxon>
        <taxon>Heterodera</taxon>
    </lineage>
</organism>
<feature type="compositionally biased region" description="Polar residues" evidence="1">
    <location>
        <begin position="186"/>
        <end position="210"/>
    </location>
</feature>